<sequence length="256" mass="29190">MRFALVDRGDIHSQRLACELRKKLEAITWQEDAEYPERIFCIGGDGTMLRAIHEYIDQLDTVAFIGIHTGTLGFFTDFTADEMDEMLQLLAGDAEFEECRLVEAVFPEKDLVLRALNEIRLESITKTLTLDVSIDGEFFERSNGSGICVSTQPGSTGINRSLNGAIVDDGLSILQLTEIMPIAHHNHHTLRNPYVMKGSRTIELKTKPMHDVVCSYDNLKYKPDGETGVIIRLSKQKVRFVRYRPYSYIRRLKNLY</sequence>
<evidence type="ECO:0000256" key="5">
    <source>
        <dbReference type="ARBA" id="ARBA00047925"/>
    </source>
</evidence>
<dbReference type="KEGG" id="fro:AALO17_00170"/>
<dbReference type="SUPFAM" id="SSF111331">
    <property type="entry name" value="NAD kinase/diacylglycerol kinase-like"/>
    <property type="match status" value="1"/>
</dbReference>
<proteinExistence type="predicted"/>
<dbReference type="Gene3D" id="2.60.200.30">
    <property type="entry name" value="Probable inorganic polyphosphate/atp-NAD kinase, domain 2"/>
    <property type="match status" value="1"/>
</dbReference>
<dbReference type="Pfam" id="PF20143">
    <property type="entry name" value="NAD_kinase_C"/>
    <property type="match status" value="1"/>
</dbReference>
<dbReference type="InterPro" id="IPR002504">
    <property type="entry name" value="NADK"/>
</dbReference>
<dbReference type="Proteomes" id="UP000069771">
    <property type="component" value="Chromosome"/>
</dbReference>
<organism evidence="6 7">
    <name type="scientific">Faecalibaculum rodentium</name>
    <dbReference type="NCBI Taxonomy" id="1702221"/>
    <lineage>
        <taxon>Bacteria</taxon>
        <taxon>Bacillati</taxon>
        <taxon>Bacillota</taxon>
        <taxon>Erysipelotrichia</taxon>
        <taxon>Erysipelotrichales</taxon>
        <taxon>Erysipelotrichaceae</taxon>
        <taxon>Faecalibaculum</taxon>
    </lineage>
</organism>
<dbReference type="Pfam" id="PF01513">
    <property type="entry name" value="NAD_kinase"/>
    <property type="match status" value="1"/>
</dbReference>
<evidence type="ECO:0000256" key="4">
    <source>
        <dbReference type="ARBA" id="ARBA00023027"/>
    </source>
</evidence>
<evidence type="ECO:0000256" key="2">
    <source>
        <dbReference type="ARBA" id="ARBA00022777"/>
    </source>
</evidence>
<dbReference type="RefSeq" id="WP_067553900.1">
    <property type="nucleotide sequence ID" value="NZ_CAJTBG010000010.1"/>
</dbReference>
<keyword evidence="3" id="KW-0521">NADP</keyword>
<gene>
    <name evidence="6" type="ORF">AALO17_00170</name>
</gene>
<dbReference type="GO" id="GO:0051287">
    <property type="term" value="F:NAD binding"/>
    <property type="evidence" value="ECO:0007669"/>
    <property type="project" value="UniProtKB-ARBA"/>
</dbReference>
<dbReference type="PATRIC" id="fig|1702221.3.peg.17"/>
<reference evidence="6 7" key="1">
    <citation type="journal article" date="2016" name="Gut Pathog.">
        <title>Whole genome sequencing of "Faecalibaculum rodentium" ALO17, isolated from C57BL/6J laboratory mouse feces.</title>
        <authorList>
            <person name="Lim S."/>
            <person name="Chang D.H."/>
            <person name="Ahn S."/>
            <person name="Kim B.C."/>
        </authorList>
    </citation>
    <scope>NUCLEOTIDE SEQUENCE [LARGE SCALE GENOMIC DNA]</scope>
    <source>
        <strain evidence="6 7">Alo17</strain>
    </source>
</reference>
<dbReference type="EC" id="2.7.1.23" evidence="6"/>
<dbReference type="InterPro" id="IPR017437">
    <property type="entry name" value="ATP-NAD_kinase_PpnK-typ_C"/>
</dbReference>
<dbReference type="GO" id="GO:0006741">
    <property type="term" value="P:NADP+ biosynthetic process"/>
    <property type="evidence" value="ECO:0007669"/>
    <property type="project" value="InterPro"/>
</dbReference>
<dbReference type="GO" id="GO:0005524">
    <property type="term" value="F:ATP binding"/>
    <property type="evidence" value="ECO:0007669"/>
    <property type="project" value="UniProtKB-ARBA"/>
</dbReference>
<dbReference type="EMBL" id="CP011391">
    <property type="protein sequence ID" value="AMK53151.1"/>
    <property type="molecule type" value="Genomic_DNA"/>
</dbReference>
<name>A0A140DR74_9FIRM</name>
<keyword evidence="2 6" id="KW-0418">Kinase</keyword>
<comment type="catalytic activity">
    <reaction evidence="5">
        <text>NAD(+) + ATP = ADP + NADP(+) + H(+)</text>
        <dbReference type="Rhea" id="RHEA:18629"/>
        <dbReference type="ChEBI" id="CHEBI:15378"/>
        <dbReference type="ChEBI" id="CHEBI:30616"/>
        <dbReference type="ChEBI" id="CHEBI:57540"/>
        <dbReference type="ChEBI" id="CHEBI:58349"/>
        <dbReference type="ChEBI" id="CHEBI:456216"/>
        <dbReference type="EC" id="2.7.1.23"/>
    </reaction>
</comment>
<dbReference type="Gene3D" id="3.40.50.10330">
    <property type="entry name" value="Probable inorganic polyphosphate/atp-NAD kinase, domain 1"/>
    <property type="match status" value="1"/>
</dbReference>
<dbReference type="PANTHER" id="PTHR20275">
    <property type="entry name" value="NAD KINASE"/>
    <property type="match status" value="1"/>
</dbReference>
<evidence type="ECO:0000313" key="6">
    <source>
        <dbReference type="EMBL" id="AMK53151.1"/>
    </source>
</evidence>
<evidence type="ECO:0000313" key="7">
    <source>
        <dbReference type="Proteomes" id="UP000069771"/>
    </source>
</evidence>
<dbReference type="GeneID" id="78476942"/>
<evidence type="ECO:0000256" key="3">
    <source>
        <dbReference type="ARBA" id="ARBA00022857"/>
    </source>
</evidence>
<keyword evidence="1 6" id="KW-0808">Transferase</keyword>
<dbReference type="GO" id="GO:0019674">
    <property type="term" value="P:NAD+ metabolic process"/>
    <property type="evidence" value="ECO:0007669"/>
    <property type="project" value="InterPro"/>
</dbReference>
<dbReference type="InterPro" id="IPR017438">
    <property type="entry name" value="ATP-NAD_kinase_N"/>
</dbReference>
<dbReference type="AlphaFoldDB" id="A0A140DR74"/>
<keyword evidence="4" id="KW-0520">NAD</keyword>
<evidence type="ECO:0000256" key="1">
    <source>
        <dbReference type="ARBA" id="ARBA00022679"/>
    </source>
</evidence>
<keyword evidence="7" id="KW-1185">Reference proteome</keyword>
<protein>
    <submittedName>
        <fullName evidence="6">NAD+ kinase</fullName>
        <ecNumber evidence="6">2.7.1.23</ecNumber>
    </submittedName>
</protein>
<dbReference type="OrthoDB" id="9774737at2"/>
<dbReference type="PANTHER" id="PTHR20275:SF0">
    <property type="entry name" value="NAD KINASE"/>
    <property type="match status" value="1"/>
</dbReference>
<dbReference type="GO" id="GO:0003951">
    <property type="term" value="F:NAD+ kinase activity"/>
    <property type="evidence" value="ECO:0007669"/>
    <property type="project" value="UniProtKB-EC"/>
</dbReference>
<dbReference type="STRING" id="1702221.AALO17_00170"/>
<accession>A0A140DR74</accession>
<dbReference type="InterPro" id="IPR016064">
    <property type="entry name" value="NAD/diacylglycerol_kinase_sf"/>
</dbReference>